<keyword evidence="4" id="KW-1185">Reference proteome</keyword>
<evidence type="ECO:0000256" key="2">
    <source>
        <dbReference type="SAM" id="Phobius"/>
    </source>
</evidence>
<sequence>MNDIKRLLAEALNEESTPMTVDPSEDVARGHRHLARRRTALVSGVAAVALLVGGGGVLIASTVAGDDGGSTRTDPAVLRQTGAPAAEDSVGPAQPRTPQVVLVAYTGKQPKGYKVAQVPEGWVIQGGTESSLVIAPEDAKDKDPNSFADKIAVLSTSSDTPPESLRDGTPTPVGGVTGYYRADAGGGTQILTYQDATSGRWVDVQIPPSLHWDAERIAEFAAGVTVVGGAGDSHG</sequence>
<protein>
    <recommendedName>
        <fullName evidence="5">Alanine and proline-rich secreted protein Apa</fullName>
    </recommendedName>
</protein>
<evidence type="ECO:0000256" key="1">
    <source>
        <dbReference type="SAM" id="MobiDB-lite"/>
    </source>
</evidence>
<reference evidence="3 4" key="1">
    <citation type="journal article" date="2019" name="Int. J. Syst. Evol. Microbiol.">
        <title>The Global Catalogue of Microorganisms (GCM) 10K type strain sequencing project: providing services to taxonomists for standard genome sequencing and annotation.</title>
        <authorList>
            <consortium name="The Broad Institute Genomics Platform"/>
            <consortium name="The Broad Institute Genome Sequencing Center for Infectious Disease"/>
            <person name="Wu L."/>
            <person name="Ma J."/>
        </authorList>
    </citation>
    <scope>NUCLEOTIDE SEQUENCE [LARGE SCALE GENOMIC DNA]</scope>
    <source>
        <strain evidence="3 4">JCM 10425</strain>
    </source>
</reference>
<organism evidence="3 4">
    <name type="scientific">Cryptosporangium japonicum</name>
    <dbReference type="NCBI Taxonomy" id="80872"/>
    <lineage>
        <taxon>Bacteria</taxon>
        <taxon>Bacillati</taxon>
        <taxon>Actinomycetota</taxon>
        <taxon>Actinomycetes</taxon>
        <taxon>Cryptosporangiales</taxon>
        <taxon>Cryptosporangiaceae</taxon>
        <taxon>Cryptosporangium</taxon>
    </lineage>
</organism>
<evidence type="ECO:0000313" key="4">
    <source>
        <dbReference type="Proteomes" id="UP001500967"/>
    </source>
</evidence>
<dbReference type="EMBL" id="BAAAGX010000016">
    <property type="protein sequence ID" value="GAA0251466.1"/>
    <property type="molecule type" value="Genomic_DNA"/>
</dbReference>
<evidence type="ECO:0000313" key="3">
    <source>
        <dbReference type="EMBL" id="GAA0251466.1"/>
    </source>
</evidence>
<proteinExistence type="predicted"/>
<name>A0ABN0UIG2_9ACTN</name>
<feature type="region of interest" description="Disordered" evidence="1">
    <location>
        <begin position="155"/>
        <end position="174"/>
    </location>
</feature>
<feature type="transmembrane region" description="Helical" evidence="2">
    <location>
        <begin position="39"/>
        <end position="60"/>
    </location>
</feature>
<gene>
    <name evidence="3" type="ORF">GCM10009539_40760</name>
</gene>
<keyword evidence="2" id="KW-1133">Transmembrane helix</keyword>
<comment type="caution">
    <text evidence="3">The sequence shown here is derived from an EMBL/GenBank/DDBJ whole genome shotgun (WGS) entry which is preliminary data.</text>
</comment>
<evidence type="ECO:0008006" key="5">
    <source>
        <dbReference type="Google" id="ProtNLM"/>
    </source>
</evidence>
<keyword evidence="2" id="KW-0812">Transmembrane</keyword>
<keyword evidence="2" id="KW-0472">Membrane</keyword>
<dbReference type="Proteomes" id="UP001500967">
    <property type="component" value="Unassembled WGS sequence"/>
</dbReference>
<accession>A0ABN0UIG2</accession>